<evidence type="ECO:0000313" key="2">
    <source>
        <dbReference type="EMBL" id="SMF74937.1"/>
    </source>
</evidence>
<organism evidence="2 3">
    <name type="scientific">Tistlia consotensis USBA 355</name>
    <dbReference type="NCBI Taxonomy" id="560819"/>
    <lineage>
        <taxon>Bacteria</taxon>
        <taxon>Pseudomonadati</taxon>
        <taxon>Pseudomonadota</taxon>
        <taxon>Alphaproteobacteria</taxon>
        <taxon>Rhodospirillales</taxon>
        <taxon>Rhodovibrionaceae</taxon>
        <taxon>Tistlia</taxon>
    </lineage>
</organism>
<name>A0A1Y6CT31_9PROT</name>
<evidence type="ECO:0000313" key="3">
    <source>
        <dbReference type="Proteomes" id="UP000192917"/>
    </source>
</evidence>
<proteinExistence type="predicted"/>
<dbReference type="RefSeq" id="WP_085125835.1">
    <property type="nucleotide sequence ID" value="NZ_FWZX01000033.1"/>
</dbReference>
<protein>
    <submittedName>
        <fullName evidence="2">Uncharacterized protein</fullName>
    </submittedName>
</protein>
<evidence type="ECO:0000256" key="1">
    <source>
        <dbReference type="SAM" id="MobiDB-lite"/>
    </source>
</evidence>
<keyword evidence="3" id="KW-1185">Reference proteome</keyword>
<reference evidence="2 3" key="1">
    <citation type="submission" date="2017-04" db="EMBL/GenBank/DDBJ databases">
        <authorList>
            <person name="Afonso C.L."/>
            <person name="Miller P.J."/>
            <person name="Scott M.A."/>
            <person name="Spackman E."/>
            <person name="Goraichik I."/>
            <person name="Dimitrov K.M."/>
            <person name="Suarez D.L."/>
            <person name="Swayne D.E."/>
        </authorList>
    </citation>
    <scope>NUCLEOTIDE SEQUENCE [LARGE SCALE GENOMIC DNA]</scope>
    <source>
        <strain evidence="2 3">USBA 355</strain>
    </source>
</reference>
<accession>A0A1Y6CT31</accession>
<sequence>MAAIVEWLPAPEERRRPAGWGAARRPEPAGAEQGGRGLLARLPWRLRAELDLPPAEPELATVLERLRLR</sequence>
<dbReference type="AlphaFoldDB" id="A0A1Y6CT31"/>
<dbReference type="EMBL" id="FWZX01000033">
    <property type="protein sequence ID" value="SMF74937.1"/>
    <property type="molecule type" value="Genomic_DNA"/>
</dbReference>
<feature type="compositionally biased region" description="Low complexity" evidence="1">
    <location>
        <begin position="18"/>
        <end position="31"/>
    </location>
</feature>
<dbReference type="Proteomes" id="UP000192917">
    <property type="component" value="Unassembled WGS sequence"/>
</dbReference>
<gene>
    <name evidence="2" type="ORF">SAMN05428998_13364</name>
</gene>
<feature type="region of interest" description="Disordered" evidence="1">
    <location>
        <begin position="1"/>
        <end position="35"/>
    </location>
</feature>